<sequence>MFKNMKVAFRLALMASTLLFLLIAIGVMGITAMNSEHAAMETVYKDRVVPLKDLKLIADMYAVNIVDTAHKTRNGGLSWDRALRNIEEAQDVIKDRWTAYLATKLVPKEQALVDELKPLIKVADEETDRLRSIVTRRDAAALETFILDVLYPTIDPVSDVFAGLVDVQLNVAEEEFNLSTENYESTLTLNVAIIVISVIISVVLGFLITRSIVSQLGGEPQYAEDIVSKVANGDMAIDIQLAPNDNSSMLFAISRMVDKLSGIIAQVRASADNLSSASEEMNATAQSLSQSSTEQASSVEQTSASMEEMSASIDQNNENSSVTNGIANKSAQDAIKGGEAVEQTVDAMRQIADKISIIDDIAYQTNLLALNAAIEAGRAGEHGRGFAVVAAEVRKLAARSQTAAKEIGEVATSSVGLAEQAGNLLKDIVPSIQKTAELVQEISAASAEQSTGAGEINSAIAQITKATQQNAAASEEMSSTAEELTSQAVELQEMMAYFKVDMSSVGRKSMHHSHTRAAPKAVDAPRAAPMREERSKGDDEFDFENF</sequence>
<evidence type="ECO:0000256" key="9">
    <source>
        <dbReference type="PROSITE-ProRule" id="PRU00284"/>
    </source>
</evidence>
<feature type="transmembrane region" description="Helical" evidence="12">
    <location>
        <begin position="187"/>
        <end position="208"/>
    </location>
</feature>
<evidence type="ECO:0000256" key="5">
    <source>
        <dbReference type="ARBA" id="ARBA00022989"/>
    </source>
</evidence>
<evidence type="ECO:0000313" key="15">
    <source>
        <dbReference type="Proteomes" id="UP001595476"/>
    </source>
</evidence>
<dbReference type="InterPro" id="IPR004089">
    <property type="entry name" value="MCPsignal_dom"/>
</dbReference>
<dbReference type="SMART" id="SM00283">
    <property type="entry name" value="MA"/>
    <property type="match status" value="1"/>
</dbReference>
<evidence type="ECO:0000256" key="6">
    <source>
        <dbReference type="ARBA" id="ARBA00023136"/>
    </source>
</evidence>
<reference evidence="15" key="1">
    <citation type="journal article" date="2019" name="Int. J. Syst. Evol. Microbiol.">
        <title>The Global Catalogue of Microorganisms (GCM) 10K type strain sequencing project: providing services to taxonomists for standard genome sequencing and annotation.</title>
        <authorList>
            <consortium name="The Broad Institute Genomics Platform"/>
            <consortium name="The Broad Institute Genome Sequencing Center for Infectious Disease"/>
            <person name="Wu L."/>
            <person name="Ma J."/>
        </authorList>
    </citation>
    <scope>NUCLEOTIDE SEQUENCE [LARGE SCALE GENOMIC DNA]</scope>
    <source>
        <strain evidence="15">KCTC 52438</strain>
    </source>
</reference>
<dbReference type="EMBL" id="JBHRSZ010000002">
    <property type="protein sequence ID" value="MFC3150043.1"/>
    <property type="molecule type" value="Genomic_DNA"/>
</dbReference>
<gene>
    <name evidence="14" type="ORF">ACFOEK_03300</name>
</gene>
<comment type="caution">
    <text evidence="14">The sequence shown here is derived from an EMBL/GenBank/DDBJ whole genome shotgun (WGS) entry which is preliminary data.</text>
</comment>
<feature type="compositionally biased region" description="Low complexity" evidence="11">
    <location>
        <begin position="283"/>
        <end position="303"/>
    </location>
</feature>
<keyword evidence="3" id="KW-0145">Chemotaxis</keyword>
<dbReference type="PROSITE" id="PS50111">
    <property type="entry name" value="CHEMOTAXIS_TRANSDUC_2"/>
    <property type="match status" value="1"/>
</dbReference>
<evidence type="ECO:0000256" key="10">
    <source>
        <dbReference type="SAM" id="Coils"/>
    </source>
</evidence>
<keyword evidence="6 12" id="KW-0472">Membrane</keyword>
<keyword evidence="7 9" id="KW-0807">Transducer</keyword>
<evidence type="ECO:0000313" key="14">
    <source>
        <dbReference type="EMBL" id="MFC3150043.1"/>
    </source>
</evidence>
<comment type="similarity">
    <text evidence="8">Belongs to the methyl-accepting chemotaxis (MCP) protein family.</text>
</comment>
<name>A0ABV7HBF7_9GAMM</name>
<dbReference type="Gene3D" id="1.10.287.950">
    <property type="entry name" value="Methyl-accepting chemotaxis protein"/>
    <property type="match status" value="1"/>
</dbReference>
<evidence type="ECO:0000256" key="8">
    <source>
        <dbReference type="ARBA" id="ARBA00029447"/>
    </source>
</evidence>
<evidence type="ECO:0000259" key="13">
    <source>
        <dbReference type="PROSITE" id="PS50111"/>
    </source>
</evidence>
<proteinExistence type="inferred from homology"/>
<protein>
    <submittedName>
        <fullName evidence="14">Methyl-accepting chemotaxis protein</fullName>
    </submittedName>
</protein>
<feature type="compositionally biased region" description="Polar residues" evidence="11">
    <location>
        <begin position="312"/>
        <end position="324"/>
    </location>
</feature>
<dbReference type="PANTHER" id="PTHR43531">
    <property type="entry name" value="PROTEIN ICFG"/>
    <property type="match status" value="1"/>
</dbReference>
<evidence type="ECO:0000256" key="2">
    <source>
        <dbReference type="ARBA" id="ARBA00022475"/>
    </source>
</evidence>
<evidence type="ECO:0000256" key="1">
    <source>
        <dbReference type="ARBA" id="ARBA00004651"/>
    </source>
</evidence>
<dbReference type="InterPro" id="IPR003122">
    <property type="entry name" value="Tar_rcpt_lig-bd"/>
</dbReference>
<dbReference type="Pfam" id="PF00015">
    <property type="entry name" value="MCPsignal"/>
    <property type="match status" value="1"/>
</dbReference>
<feature type="domain" description="Methyl-accepting transducer" evidence="13">
    <location>
        <begin position="270"/>
        <end position="485"/>
    </location>
</feature>
<comment type="subcellular location">
    <subcellularLocation>
        <location evidence="1">Cell membrane</location>
        <topology evidence="1">Multi-pass membrane protein</topology>
    </subcellularLocation>
</comment>
<feature type="region of interest" description="Disordered" evidence="11">
    <location>
        <begin position="508"/>
        <end position="546"/>
    </location>
</feature>
<evidence type="ECO:0000256" key="12">
    <source>
        <dbReference type="SAM" id="Phobius"/>
    </source>
</evidence>
<keyword evidence="10" id="KW-0175">Coiled coil</keyword>
<dbReference type="SUPFAM" id="SSF58104">
    <property type="entry name" value="Methyl-accepting chemotaxis protein (MCP) signaling domain"/>
    <property type="match status" value="1"/>
</dbReference>
<feature type="region of interest" description="Disordered" evidence="11">
    <location>
        <begin position="278"/>
        <end position="324"/>
    </location>
</feature>
<feature type="coiled-coil region" evidence="10">
    <location>
        <begin position="456"/>
        <end position="494"/>
    </location>
</feature>
<evidence type="ECO:0000256" key="3">
    <source>
        <dbReference type="ARBA" id="ARBA00022500"/>
    </source>
</evidence>
<organism evidence="14 15">
    <name type="scientific">Litoribrevibacter euphylliae</name>
    <dbReference type="NCBI Taxonomy" id="1834034"/>
    <lineage>
        <taxon>Bacteria</taxon>
        <taxon>Pseudomonadati</taxon>
        <taxon>Pseudomonadota</taxon>
        <taxon>Gammaproteobacteria</taxon>
        <taxon>Oceanospirillales</taxon>
        <taxon>Oceanospirillaceae</taxon>
        <taxon>Litoribrevibacter</taxon>
    </lineage>
</organism>
<feature type="compositionally biased region" description="Basic and acidic residues" evidence="11">
    <location>
        <begin position="529"/>
        <end position="538"/>
    </location>
</feature>
<feature type="compositionally biased region" description="Low complexity" evidence="11">
    <location>
        <begin position="518"/>
        <end position="528"/>
    </location>
</feature>
<dbReference type="RefSeq" id="WP_386716115.1">
    <property type="nucleotide sequence ID" value="NZ_JBHRSZ010000002.1"/>
</dbReference>
<dbReference type="Pfam" id="PF02203">
    <property type="entry name" value="TarH"/>
    <property type="match status" value="1"/>
</dbReference>
<evidence type="ECO:0000256" key="11">
    <source>
        <dbReference type="SAM" id="MobiDB-lite"/>
    </source>
</evidence>
<feature type="compositionally biased region" description="Basic residues" evidence="11">
    <location>
        <begin position="508"/>
        <end position="517"/>
    </location>
</feature>
<evidence type="ECO:0000256" key="4">
    <source>
        <dbReference type="ARBA" id="ARBA00022692"/>
    </source>
</evidence>
<dbReference type="InterPro" id="IPR051310">
    <property type="entry name" value="MCP_chemotaxis"/>
</dbReference>
<keyword evidence="2" id="KW-1003">Cell membrane</keyword>
<evidence type="ECO:0000256" key="7">
    <source>
        <dbReference type="ARBA" id="ARBA00023224"/>
    </source>
</evidence>
<dbReference type="Proteomes" id="UP001595476">
    <property type="component" value="Unassembled WGS sequence"/>
</dbReference>
<accession>A0ABV7HBF7</accession>
<keyword evidence="4 12" id="KW-0812">Transmembrane</keyword>
<dbReference type="PANTHER" id="PTHR43531:SF11">
    <property type="entry name" value="METHYL-ACCEPTING CHEMOTAXIS PROTEIN 3"/>
    <property type="match status" value="1"/>
</dbReference>
<keyword evidence="5 12" id="KW-1133">Transmembrane helix</keyword>
<keyword evidence="15" id="KW-1185">Reference proteome</keyword>